<evidence type="ECO:0000256" key="5">
    <source>
        <dbReference type="ARBA" id="ARBA00022695"/>
    </source>
</evidence>
<evidence type="ECO:0000256" key="6">
    <source>
        <dbReference type="ARBA" id="ARBA00022705"/>
    </source>
</evidence>
<dbReference type="EMBL" id="JBGEHV010000059">
    <property type="protein sequence ID" value="MEY8042552.1"/>
    <property type="molecule type" value="Genomic_DNA"/>
</dbReference>
<dbReference type="InterPro" id="IPR022637">
    <property type="entry name" value="DNA_polIII_beta_cen"/>
</dbReference>
<comment type="caution">
    <text evidence="12">The sequence shown here is derived from an EMBL/GenBank/DDBJ whole genome shotgun (WGS) entry which is preliminary data.</text>
</comment>
<evidence type="ECO:0000256" key="1">
    <source>
        <dbReference type="ARBA" id="ARBA00004496"/>
    </source>
</evidence>
<feature type="domain" description="DNA polymerase III beta sliding clamp C-terminal" evidence="11">
    <location>
        <begin position="346"/>
        <end position="405"/>
    </location>
</feature>
<comment type="similarity">
    <text evidence="2">Belongs to the beta sliding clamp family.</text>
</comment>
<dbReference type="InterPro" id="IPR022635">
    <property type="entry name" value="DNA_polIII_beta_C"/>
</dbReference>
<dbReference type="InterPro" id="IPR046938">
    <property type="entry name" value="DNA_clamp_sf"/>
</dbReference>
<proteinExistence type="inferred from homology"/>
<keyword evidence="4" id="KW-0808">Transferase</keyword>
<keyword evidence="6" id="KW-0235">DNA replication</keyword>
<keyword evidence="3" id="KW-0963">Cytoplasm</keyword>
<organism evidence="12 13">
    <name type="scientific">Saccharopolyspora cebuensis</name>
    <dbReference type="NCBI Taxonomy" id="418759"/>
    <lineage>
        <taxon>Bacteria</taxon>
        <taxon>Bacillati</taxon>
        <taxon>Actinomycetota</taxon>
        <taxon>Actinomycetes</taxon>
        <taxon>Pseudonocardiales</taxon>
        <taxon>Pseudonocardiaceae</taxon>
        <taxon>Saccharopolyspora</taxon>
    </lineage>
</organism>
<evidence type="ECO:0000256" key="2">
    <source>
        <dbReference type="ARBA" id="ARBA00010752"/>
    </source>
</evidence>
<comment type="subcellular location">
    <subcellularLocation>
        <location evidence="1">Cytoplasm</location>
    </subcellularLocation>
</comment>
<evidence type="ECO:0000259" key="9">
    <source>
        <dbReference type="Pfam" id="PF00712"/>
    </source>
</evidence>
<feature type="domain" description="DNA polymerase III beta sliding clamp N-terminal" evidence="9">
    <location>
        <begin position="18"/>
        <end position="143"/>
    </location>
</feature>
<dbReference type="Pfam" id="PF02768">
    <property type="entry name" value="DNA_pol3_beta_3"/>
    <property type="match status" value="1"/>
</dbReference>
<evidence type="ECO:0000313" key="13">
    <source>
        <dbReference type="Proteomes" id="UP001564626"/>
    </source>
</evidence>
<keyword evidence="7" id="KW-0239">DNA-directed DNA polymerase</keyword>
<dbReference type="Pfam" id="PF02767">
    <property type="entry name" value="DNA_pol3_beta_2"/>
    <property type="match status" value="1"/>
</dbReference>
<dbReference type="Pfam" id="PF00712">
    <property type="entry name" value="DNA_pol3_beta"/>
    <property type="match status" value="1"/>
</dbReference>
<keyword evidence="8" id="KW-0238">DNA-binding</keyword>
<evidence type="ECO:0000256" key="7">
    <source>
        <dbReference type="ARBA" id="ARBA00022932"/>
    </source>
</evidence>
<dbReference type="PANTHER" id="PTHR30478">
    <property type="entry name" value="DNA POLYMERASE III SUBUNIT BETA"/>
    <property type="match status" value="1"/>
</dbReference>
<sequence>MTTATDTTTVASTAPVLFRTDRATLAHALTTVGVGLARRPAVPMLGGVLLDGRDGDLTLTTTDLETVATVRVPDAAPIPGRVLIDYTEATKLLGALVKGWRKRDADAAPVTVRTTEDGTAVLELGGYTMPVTTYAAEDFPTLPETPPTVAEVDRERFTTDARRVLVAAGTDDTMPMFMGVQVRITPGMFTLAGTDRFRLAVATLAATTTTEERAVLFPAPVLSAALKHAAAERVRFGIGNDWAGEWLSLTCGDLTVITRPIEAQFPAYEELFPEVTVTACADRDALAHATARAAAALEAKKHATRDKHGRRTAAQVALTVDPAGTVSIAPVLGEHADAVAAPAHPAEVDGSGEPMRVLFSAPYLRDALNALDGDTVLFQLATPTRPVLLTGADGQEYRHLLMPVRPPKS</sequence>
<evidence type="ECO:0000259" key="10">
    <source>
        <dbReference type="Pfam" id="PF02767"/>
    </source>
</evidence>
<dbReference type="InterPro" id="IPR022634">
    <property type="entry name" value="DNA_polIII_beta_N"/>
</dbReference>
<evidence type="ECO:0000313" key="12">
    <source>
        <dbReference type="EMBL" id="MEY8042552.1"/>
    </source>
</evidence>
<evidence type="ECO:0000256" key="4">
    <source>
        <dbReference type="ARBA" id="ARBA00022679"/>
    </source>
</evidence>
<evidence type="ECO:0000259" key="11">
    <source>
        <dbReference type="Pfam" id="PF02768"/>
    </source>
</evidence>
<dbReference type="RefSeq" id="WP_186361452.1">
    <property type="nucleotide sequence ID" value="NZ_BAABII010000018.1"/>
</dbReference>
<feature type="domain" description="DNA polymerase III beta sliding clamp central" evidence="10">
    <location>
        <begin position="152"/>
        <end position="266"/>
    </location>
</feature>
<gene>
    <name evidence="12" type="ORF">AB8O55_24370</name>
</gene>
<keyword evidence="5" id="KW-0548">Nucleotidyltransferase</keyword>
<dbReference type="SMART" id="SM00480">
    <property type="entry name" value="POL3Bc"/>
    <property type="match status" value="1"/>
</dbReference>
<name>A0ABV4CQV2_9PSEU</name>
<evidence type="ECO:0000256" key="8">
    <source>
        <dbReference type="ARBA" id="ARBA00023125"/>
    </source>
</evidence>
<reference evidence="12 13" key="1">
    <citation type="submission" date="2024-08" db="EMBL/GenBank/DDBJ databases">
        <title>Genome mining of Saccharopolyspora cebuensis PGLac3 from Nigerian medicinal plant.</title>
        <authorList>
            <person name="Ezeobiora C.E."/>
            <person name="Igbokwe N.H."/>
            <person name="Amin D.H."/>
            <person name="Mendie U.E."/>
        </authorList>
    </citation>
    <scope>NUCLEOTIDE SEQUENCE [LARGE SCALE GENOMIC DNA]</scope>
    <source>
        <strain evidence="12 13">PGLac3</strain>
    </source>
</reference>
<dbReference type="Gene3D" id="3.10.150.10">
    <property type="entry name" value="DNA Polymerase III, subunit A, domain 2"/>
    <property type="match status" value="3"/>
</dbReference>
<accession>A0ABV4CQV2</accession>
<dbReference type="CDD" id="cd00140">
    <property type="entry name" value="beta_clamp"/>
    <property type="match status" value="1"/>
</dbReference>
<dbReference type="SUPFAM" id="SSF55979">
    <property type="entry name" value="DNA clamp"/>
    <property type="match status" value="3"/>
</dbReference>
<dbReference type="InterPro" id="IPR001001">
    <property type="entry name" value="DNA_polIII_beta"/>
</dbReference>
<protein>
    <submittedName>
        <fullName evidence="12">DNA polymerase III subunit beta</fullName>
    </submittedName>
</protein>
<dbReference type="Proteomes" id="UP001564626">
    <property type="component" value="Unassembled WGS sequence"/>
</dbReference>
<evidence type="ECO:0000256" key="3">
    <source>
        <dbReference type="ARBA" id="ARBA00022490"/>
    </source>
</evidence>
<keyword evidence="13" id="KW-1185">Reference proteome</keyword>
<dbReference type="PANTHER" id="PTHR30478:SF0">
    <property type="entry name" value="BETA SLIDING CLAMP"/>
    <property type="match status" value="1"/>
</dbReference>